<keyword evidence="4" id="KW-1185">Reference proteome</keyword>
<feature type="region of interest" description="Disordered" evidence="1">
    <location>
        <begin position="543"/>
        <end position="562"/>
    </location>
</feature>
<keyword evidence="2" id="KW-0472">Membrane</keyword>
<proteinExistence type="predicted"/>
<dbReference type="AlphaFoldDB" id="A0A1Q9CHL0"/>
<feature type="transmembrane region" description="Helical" evidence="2">
    <location>
        <begin position="512"/>
        <end position="531"/>
    </location>
</feature>
<comment type="caution">
    <text evidence="3">The sequence shown here is derived from an EMBL/GenBank/DDBJ whole genome shotgun (WGS) entry which is preliminary data.</text>
</comment>
<dbReference type="OrthoDB" id="410663at2759"/>
<evidence type="ECO:0000256" key="2">
    <source>
        <dbReference type="SAM" id="Phobius"/>
    </source>
</evidence>
<name>A0A1Q9CHL0_SYMMI</name>
<feature type="region of interest" description="Disordered" evidence="1">
    <location>
        <begin position="407"/>
        <end position="434"/>
    </location>
</feature>
<reference evidence="3 4" key="1">
    <citation type="submission" date="2016-02" db="EMBL/GenBank/DDBJ databases">
        <title>Genome analysis of coral dinoflagellate symbionts highlights evolutionary adaptations to a symbiotic lifestyle.</title>
        <authorList>
            <person name="Aranda M."/>
            <person name="Li Y."/>
            <person name="Liew Y.J."/>
            <person name="Baumgarten S."/>
            <person name="Simakov O."/>
            <person name="Wilson M."/>
            <person name="Piel J."/>
            <person name="Ashoor H."/>
            <person name="Bougouffa S."/>
            <person name="Bajic V.B."/>
            <person name="Ryu T."/>
            <person name="Ravasi T."/>
            <person name="Bayer T."/>
            <person name="Micklem G."/>
            <person name="Kim H."/>
            <person name="Bhak J."/>
            <person name="Lajeunesse T.C."/>
            <person name="Voolstra C.R."/>
        </authorList>
    </citation>
    <scope>NUCLEOTIDE SEQUENCE [LARGE SCALE GENOMIC DNA]</scope>
    <source>
        <strain evidence="3 4">CCMP2467</strain>
    </source>
</reference>
<feature type="transmembrane region" description="Helical" evidence="2">
    <location>
        <begin position="490"/>
        <end position="507"/>
    </location>
</feature>
<dbReference type="Proteomes" id="UP000186817">
    <property type="component" value="Unassembled WGS sequence"/>
</dbReference>
<accession>A0A1Q9CHL0</accession>
<feature type="transmembrane region" description="Helical" evidence="2">
    <location>
        <begin position="459"/>
        <end position="484"/>
    </location>
</feature>
<evidence type="ECO:0000313" key="3">
    <source>
        <dbReference type="EMBL" id="OLP82422.1"/>
    </source>
</evidence>
<keyword evidence="2" id="KW-0812">Transmembrane</keyword>
<dbReference type="EMBL" id="LSRX01001194">
    <property type="protein sequence ID" value="OLP82422.1"/>
    <property type="molecule type" value="Genomic_DNA"/>
</dbReference>
<organism evidence="3 4">
    <name type="scientific">Symbiodinium microadriaticum</name>
    <name type="common">Dinoflagellate</name>
    <name type="synonym">Zooxanthella microadriatica</name>
    <dbReference type="NCBI Taxonomy" id="2951"/>
    <lineage>
        <taxon>Eukaryota</taxon>
        <taxon>Sar</taxon>
        <taxon>Alveolata</taxon>
        <taxon>Dinophyceae</taxon>
        <taxon>Suessiales</taxon>
        <taxon>Symbiodiniaceae</taxon>
        <taxon>Symbiodinium</taxon>
    </lineage>
</organism>
<evidence type="ECO:0008006" key="5">
    <source>
        <dbReference type="Google" id="ProtNLM"/>
    </source>
</evidence>
<feature type="transmembrane region" description="Helical" evidence="2">
    <location>
        <begin position="364"/>
        <end position="397"/>
    </location>
</feature>
<sequence length="644" mass="70633">MKVRVADDEWESSCAVGCNPTWLESDSHCFWYYDLRQTVHLEVLDQGRFNPKHSLAIAKPVLVNLAAENSGKPVELFAPAASLDEMSDESCGTLEIECELLQPKAGVRPSCELCMLRIKVDEIYVPQDFPQPVAFLARCGNSEKTSPFVVPKVQPGSQDSSFKLPLDRQPVALPTECVLHLLVKKEDLSTHALELEIINRKPREEANPGARSKDSAMASLSAAMNFEHGDGDEDYLLNGNESYATNHRHFQELQRLSAFQQVTTKVPPSYDGRSSWFAYEDAIDDWCDITELDGDKRGPALRLPRDATLAGEGVKCQAKMELQISGLDPPNNRVRRALPRMNTVIDRDKPRCGCTYCKLKCESWYLLVFSGNALLEGAACLIASLSGFILIFFMAVFGPRHKYQELPSGADEGDDEMHHAPETVYEGGDTTRSSKVPKSWAVWAPTEFLNSTSEIPEPIVTAIALIIANTTSITTITAITAITATTTSTTIAFVALMSSIVGISIMISPSIIILFSITIIIIIIITITILMTTTPTTTAARFRTESGSNYPSPSKEVTPTRAFTKRRGACQAAAPTRGLDYEGLKFRGGWTLLLVGAASQCHGRRSATARAAGGVLPNSKQALQSLRQWRKKQLTADETKDLGP</sequence>
<gene>
    <name evidence="3" type="ORF">AK812_SmicGene36923</name>
</gene>
<protein>
    <recommendedName>
        <fullName evidence="5">C2 domain-containing protein</fullName>
    </recommendedName>
</protein>
<evidence type="ECO:0000313" key="4">
    <source>
        <dbReference type="Proteomes" id="UP000186817"/>
    </source>
</evidence>
<feature type="compositionally biased region" description="Polar residues" evidence="1">
    <location>
        <begin position="545"/>
        <end position="557"/>
    </location>
</feature>
<evidence type="ECO:0000256" key="1">
    <source>
        <dbReference type="SAM" id="MobiDB-lite"/>
    </source>
</evidence>
<keyword evidence="2" id="KW-1133">Transmembrane helix</keyword>